<dbReference type="Pfam" id="PF22324">
    <property type="entry name" value="HTH_91"/>
    <property type="match status" value="1"/>
</dbReference>
<accession>A0ABX4TNG1</accession>
<comment type="caution">
    <text evidence="2">The sequence shown here is derived from an EMBL/GenBank/DDBJ whole genome shotgun (WGS) entry which is preliminary data.</text>
</comment>
<dbReference type="InterPro" id="IPR054382">
    <property type="entry name" value="wHTH_alphaproteobact"/>
</dbReference>
<dbReference type="Proteomes" id="UP001190825">
    <property type="component" value="Unassembled WGS sequence"/>
</dbReference>
<keyword evidence="3" id="KW-1185">Reference proteome</keyword>
<dbReference type="EMBL" id="NBUC01000067">
    <property type="protein sequence ID" value="PLU03781.1"/>
    <property type="molecule type" value="Genomic_DNA"/>
</dbReference>
<organism evidence="2 3">
    <name type="scientific">Sinorhizobium medicae</name>
    <dbReference type="NCBI Taxonomy" id="110321"/>
    <lineage>
        <taxon>Bacteria</taxon>
        <taxon>Pseudomonadati</taxon>
        <taxon>Pseudomonadota</taxon>
        <taxon>Alphaproteobacteria</taxon>
        <taxon>Hyphomicrobiales</taxon>
        <taxon>Rhizobiaceae</taxon>
        <taxon>Sinorhizobium/Ensifer group</taxon>
        <taxon>Sinorhizobium</taxon>
    </lineage>
</organism>
<gene>
    <name evidence="2" type="ORF">BMJ33_12810</name>
</gene>
<evidence type="ECO:0000313" key="2">
    <source>
        <dbReference type="EMBL" id="PLU03781.1"/>
    </source>
</evidence>
<reference evidence="2 3" key="1">
    <citation type="journal article" date="2018" name="FEMS Microbiol. Ecol.">
        <title>Co-invading symbiotic mutualists of Medicago polymorpha retain high ancestral diversity and contain diverse accessory genomes.</title>
        <authorList>
            <person name="Porter S.S."/>
            <person name="Faber-Hammond J.J."/>
            <person name="Friesen M.L."/>
        </authorList>
    </citation>
    <scope>NUCLEOTIDE SEQUENCE [LARGE SCALE GENOMIC DNA]</scope>
    <source>
        <strain evidence="2 3">Str16</strain>
    </source>
</reference>
<dbReference type="RefSeq" id="WP_101779776.1">
    <property type="nucleotide sequence ID" value="NZ_NBUC01000067.1"/>
</dbReference>
<evidence type="ECO:0000313" key="3">
    <source>
        <dbReference type="Proteomes" id="UP001190825"/>
    </source>
</evidence>
<sequence length="106" mass="11656">MKSHSKHSYSLRVQILNNGEPEGLPITLPGRLAWMLQQLIDAGRAGVTTLENPAPRVGHYLYALRKKGFAISTTYETHAGVFAGAHGRFRLESEVKVIEDNTRAAA</sequence>
<feature type="domain" description="Winged helix" evidence="1">
    <location>
        <begin position="26"/>
        <end position="100"/>
    </location>
</feature>
<proteinExistence type="predicted"/>
<protein>
    <recommendedName>
        <fullName evidence="1">Winged helix domain-containing protein</fullName>
    </recommendedName>
</protein>
<name>A0ABX4TNG1_9HYPH</name>
<evidence type="ECO:0000259" key="1">
    <source>
        <dbReference type="Pfam" id="PF22324"/>
    </source>
</evidence>